<gene>
    <name evidence="1" type="ordered locus">Theco_3084</name>
</gene>
<evidence type="ECO:0000313" key="2">
    <source>
        <dbReference type="Proteomes" id="UP000010795"/>
    </source>
</evidence>
<sequence>MKIIVTSIFVEDQERALEHPLLIGTITDIFELRNYL</sequence>
<organism evidence="1 2">
    <name type="scientific">Thermobacillus composti (strain DSM 18247 / JCM 13945 / KWC4)</name>
    <dbReference type="NCBI Taxonomy" id="717605"/>
    <lineage>
        <taxon>Bacteria</taxon>
        <taxon>Bacillati</taxon>
        <taxon>Bacillota</taxon>
        <taxon>Bacilli</taxon>
        <taxon>Bacillales</taxon>
        <taxon>Paenibacillaceae</taxon>
        <taxon>Thermobacillus</taxon>
    </lineage>
</organism>
<dbReference type="KEGG" id="tco:Theco_3084"/>
<dbReference type="Proteomes" id="UP000010795">
    <property type="component" value="Chromosome"/>
</dbReference>
<evidence type="ECO:0000313" key="1">
    <source>
        <dbReference type="EMBL" id="AGA59143.1"/>
    </source>
</evidence>
<dbReference type="AlphaFoldDB" id="L0EFT9"/>
<reference evidence="2" key="1">
    <citation type="submission" date="2012-01" db="EMBL/GenBank/DDBJ databases">
        <title>Complete sequence of chromosome of Thermobacillus composti KWC4.</title>
        <authorList>
            <person name="Lucas S."/>
            <person name="Han J."/>
            <person name="Lapidus A."/>
            <person name="Cheng J.-F."/>
            <person name="Goodwin L."/>
            <person name="Pitluck S."/>
            <person name="Peters L."/>
            <person name="Ovchinnikova G."/>
            <person name="Teshima H."/>
            <person name="Detter J.C."/>
            <person name="Han C."/>
            <person name="Tapia R."/>
            <person name="Land M."/>
            <person name="Hauser L."/>
            <person name="Kyrpides N."/>
            <person name="Ivanova N."/>
            <person name="Pagani I."/>
            <person name="Anderson I."/>
            <person name="Woyke T."/>
        </authorList>
    </citation>
    <scope>NUCLEOTIDE SEQUENCE [LARGE SCALE GENOMIC DNA]</scope>
    <source>
        <strain evidence="2">DSM 18247 / JCM 13945 / KWC4</strain>
    </source>
</reference>
<dbReference type="HOGENOM" id="CLU_3359018_0_0_9"/>
<accession>L0EFT9</accession>
<keyword evidence="2" id="KW-1185">Reference proteome</keyword>
<dbReference type="EMBL" id="CP003255">
    <property type="protein sequence ID" value="AGA59143.1"/>
    <property type="molecule type" value="Genomic_DNA"/>
</dbReference>
<proteinExistence type="predicted"/>
<protein>
    <submittedName>
        <fullName evidence="1">Uncharacterized protein</fullName>
    </submittedName>
</protein>
<name>L0EFT9_THECK</name>